<dbReference type="SUPFAM" id="SSF103515">
    <property type="entry name" value="Autotransporter"/>
    <property type="match status" value="1"/>
</dbReference>
<dbReference type="InterPro" id="IPR036709">
    <property type="entry name" value="Autotransporte_beta_dom_sf"/>
</dbReference>
<dbReference type="Pfam" id="PF13505">
    <property type="entry name" value="OMP_b-brl"/>
    <property type="match status" value="1"/>
</dbReference>
<sequence length="199" mass="21711">MKNTITFLAFLWVTVTFQAQDESFTAKTKGTYFANGSLNIFSTTRKVNDNKSDAFTIEFMPRAGYFIMDRLAVGLGLVVSSNKETTDSGLGEIETTVTGFGIAPLARYYFENNIFGEAAVGFGTTKTKIEGSGFGDSNVKSNTFGFRIGAGYAFFLGNHIALEPSINYSWEDINPEDAPSGYDESLSSIFLNIGITAFF</sequence>
<dbReference type="Proteomes" id="UP001597344">
    <property type="component" value="Unassembled WGS sequence"/>
</dbReference>
<name>A0ABW5AV96_9FLAO</name>
<feature type="domain" description="Outer membrane protein beta-barrel" evidence="2">
    <location>
        <begin position="13"/>
        <end position="176"/>
    </location>
</feature>
<accession>A0ABW5AV96</accession>
<comment type="caution">
    <text evidence="3">The sequence shown here is derived from an EMBL/GenBank/DDBJ whole genome shotgun (WGS) entry which is preliminary data.</text>
</comment>
<evidence type="ECO:0000259" key="2">
    <source>
        <dbReference type="Pfam" id="PF13505"/>
    </source>
</evidence>
<dbReference type="Gene3D" id="2.40.128.130">
    <property type="entry name" value="Autotransporter beta-domain"/>
    <property type="match status" value="1"/>
</dbReference>
<keyword evidence="4" id="KW-1185">Reference proteome</keyword>
<evidence type="ECO:0000313" key="3">
    <source>
        <dbReference type="EMBL" id="MFD2185796.1"/>
    </source>
</evidence>
<organism evidence="3 4">
    <name type="scientific">Aquimarina celericrescens</name>
    <dbReference type="NCBI Taxonomy" id="1964542"/>
    <lineage>
        <taxon>Bacteria</taxon>
        <taxon>Pseudomonadati</taxon>
        <taxon>Bacteroidota</taxon>
        <taxon>Flavobacteriia</taxon>
        <taxon>Flavobacteriales</taxon>
        <taxon>Flavobacteriaceae</taxon>
        <taxon>Aquimarina</taxon>
    </lineage>
</organism>
<dbReference type="EMBL" id="JBHUHY010000002">
    <property type="protein sequence ID" value="MFD2185796.1"/>
    <property type="molecule type" value="Genomic_DNA"/>
</dbReference>
<dbReference type="NCBIfam" id="TIGR01414">
    <property type="entry name" value="autotrans_barl"/>
    <property type="match status" value="1"/>
</dbReference>
<dbReference type="InterPro" id="IPR027385">
    <property type="entry name" value="Beta-barrel_OMP"/>
</dbReference>
<reference evidence="4" key="1">
    <citation type="journal article" date="2019" name="Int. J. Syst. Evol. Microbiol.">
        <title>The Global Catalogue of Microorganisms (GCM) 10K type strain sequencing project: providing services to taxonomists for standard genome sequencing and annotation.</title>
        <authorList>
            <consortium name="The Broad Institute Genomics Platform"/>
            <consortium name="The Broad Institute Genome Sequencing Center for Infectious Disease"/>
            <person name="Wu L."/>
            <person name="Ma J."/>
        </authorList>
    </citation>
    <scope>NUCLEOTIDE SEQUENCE [LARGE SCALE GENOMIC DNA]</scope>
    <source>
        <strain evidence="4">DT92</strain>
    </source>
</reference>
<evidence type="ECO:0000256" key="1">
    <source>
        <dbReference type="ARBA" id="ARBA00022729"/>
    </source>
</evidence>
<evidence type="ECO:0000313" key="4">
    <source>
        <dbReference type="Proteomes" id="UP001597344"/>
    </source>
</evidence>
<gene>
    <name evidence="3" type="ORF">ACFSJT_03265</name>
</gene>
<dbReference type="RefSeq" id="WP_378318765.1">
    <property type="nucleotide sequence ID" value="NZ_JBHUHY010000002.1"/>
</dbReference>
<protein>
    <submittedName>
        <fullName evidence="3">Autotransporter outer membrane beta-barrel domain-containing protein</fullName>
    </submittedName>
</protein>
<dbReference type="InterPro" id="IPR006315">
    <property type="entry name" value="OM_autotransptr_brl_dom"/>
</dbReference>
<keyword evidence="1" id="KW-0732">Signal</keyword>
<proteinExistence type="predicted"/>